<dbReference type="InterPro" id="IPR018825">
    <property type="entry name" value="DUF2427"/>
</dbReference>
<dbReference type="EMBL" id="MVBO01000139">
    <property type="protein sequence ID" value="OZJ02628.1"/>
    <property type="molecule type" value="Genomic_DNA"/>
</dbReference>
<dbReference type="PANTHER" id="PTHR31685">
    <property type="entry name" value="INTEGRAL MEMBRANE PROTEIN (AFU_ORTHOLOGUE AFUA_6G12730)-RELATED"/>
    <property type="match status" value="1"/>
</dbReference>
<keyword evidence="2" id="KW-0472">Membrane</keyword>
<dbReference type="Pfam" id="PF10348">
    <property type="entry name" value="DUF2427"/>
    <property type="match status" value="1"/>
</dbReference>
<feature type="transmembrane region" description="Helical" evidence="2">
    <location>
        <begin position="208"/>
        <end position="225"/>
    </location>
</feature>
<dbReference type="Proteomes" id="UP000242875">
    <property type="component" value="Unassembled WGS sequence"/>
</dbReference>
<name>A0A261XWC9_9FUNG</name>
<feature type="transmembrane region" description="Helical" evidence="2">
    <location>
        <begin position="263"/>
        <end position="281"/>
    </location>
</feature>
<feature type="domain" description="Protein YTP1-like C-terminal" evidence="4">
    <location>
        <begin position="148"/>
        <end position="380"/>
    </location>
</feature>
<evidence type="ECO:0008006" key="7">
    <source>
        <dbReference type="Google" id="ProtNLM"/>
    </source>
</evidence>
<sequence length="455" mass="50869">MEDSSSMEHSGHSHDLPLSTWDTSPVTDEPIGSILWLHLLGMSTAFGLIFPVGMILGLTRSRWHVPVQVFGSLVVLAGFFLGHTHSGRNYEPHNAHRHFAWFVVWALVSQVAMGAYLKLHWERWGNGWLRRWIVPLHKIVGIAIPVIGYVQMVLGVIASVGFCYGDETGQCLAHFIMGSSFVAYGIIMIIMLRVGGGWLKRRGQSQEWFDSWVIMIWGIINTFTEHRWGSSWNHGDYQHTSMGILWWAGGALGIFLSRHNTRNVVPSLVILFTGVAMVGHQQHVPNSGPIHSFFGYTLVAGAVCRIIEICFVWTPEATSINPFQHLPSLLIIMAGFLFMSATEEQIMVLNDKMIDPASWANVILSIGFLVFLYAHVLLSLWETSGTRPGNHQLKDHGFPLVNGVDYTPLNGHTGSRDRVEMSNLELADHGDMLDVSDDEHEEDGFLKSKTYTSPS</sequence>
<feature type="domain" description="DUF2427" evidence="3">
    <location>
        <begin position="26"/>
        <end position="120"/>
    </location>
</feature>
<feature type="transmembrane region" description="Helical" evidence="2">
    <location>
        <begin position="98"/>
        <end position="119"/>
    </location>
</feature>
<keyword evidence="2" id="KW-1133">Transmembrane helix</keyword>
<dbReference type="CDD" id="cd08760">
    <property type="entry name" value="Cyt_b561_FRRS1_like"/>
    <property type="match status" value="1"/>
</dbReference>
<evidence type="ECO:0000313" key="6">
    <source>
        <dbReference type="Proteomes" id="UP000242875"/>
    </source>
</evidence>
<comment type="caution">
    <text evidence="5">The sequence shown here is derived from an EMBL/GenBank/DDBJ whole genome shotgun (WGS) entry which is preliminary data.</text>
</comment>
<organism evidence="5 6">
    <name type="scientific">Bifiguratus adelaidae</name>
    <dbReference type="NCBI Taxonomy" id="1938954"/>
    <lineage>
        <taxon>Eukaryota</taxon>
        <taxon>Fungi</taxon>
        <taxon>Fungi incertae sedis</taxon>
        <taxon>Mucoromycota</taxon>
        <taxon>Mucoromycotina</taxon>
        <taxon>Endogonomycetes</taxon>
        <taxon>Endogonales</taxon>
        <taxon>Endogonales incertae sedis</taxon>
        <taxon>Bifiguratus</taxon>
    </lineage>
</organism>
<evidence type="ECO:0000256" key="1">
    <source>
        <dbReference type="SAM" id="MobiDB-lite"/>
    </source>
</evidence>
<gene>
    <name evidence="5" type="ORF">BZG36_03843</name>
</gene>
<feature type="transmembrane region" description="Helical" evidence="2">
    <location>
        <begin position="293"/>
        <end position="314"/>
    </location>
</feature>
<feature type="region of interest" description="Disordered" evidence="1">
    <location>
        <begin position="434"/>
        <end position="455"/>
    </location>
</feature>
<feature type="transmembrane region" description="Helical" evidence="2">
    <location>
        <begin position="237"/>
        <end position="256"/>
    </location>
</feature>
<reference evidence="5 6" key="1">
    <citation type="journal article" date="2017" name="Mycologia">
        <title>Bifiguratus adelaidae, gen. et sp. nov., a new member of Mucoromycotina in endophytic and soil-dwelling habitats.</title>
        <authorList>
            <person name="Torres-Cruz T.J."/>
            <person name="Billingsley Tobias T.L."/>
            <person name="Almatruk M."/>
            <person name="Hesse C."/>
            <person name="Kuske C.R."/>
            <person name="Desiro A."/>
            <person name="Benucci G.M."/>
            <person name="Bonito G."/>
            <person name="Stajich J.E."/>
            <person name="Dunlap C."/>
            <person name="Arnold A.E."/>
            <person name="Porras-Alfaro A."/>
        </authorList>
    </citation>
    <scope>NUCLEOTIDE SEQUENCE [LARGE SCALE GENOMIC DNA]</scope>
    <source>
        <strain evidence="5 6">AZ0501</strain>
    </source>
</reference>
<keyword evidence="6" id="KW-1185">Reference proteome</keyword>
<feature type="transmembrane region" description="Helical" evidence="2">
    <location>
        <begin position="172"/>
        <end position="196"/>
    </location>
</feature>
<feature type="transmembrane region" description="Helical" evidence="2">
    <location>
        <begin position="34"/>
        <end position="58"/>
    </location>
</feature>
<evidence type="ECO:0000256" key="2">
    <source>
        <dbReference type="SAM" id="Phobius"/>
    </source>
</evidence>
<dbReference type="AlphaFoldDB" id="A0A261XWC9"/>
<feature type="transmembrane region" description="Helical" evidence="2">
    <location>
        <begin position="362"/>
        <end position="381"/>
    </location>
</feature>
<evidence type="ECO:0000313" key="5">
    <source>
        <dbReference type="EMBL" id="OZJ02628.1"/>
    </source>
</evidence>
<accession>A0A261XWC9</accession>
<evidence type="ECO:0000259" key="4">
    <source>
        <dbReference type="Pfam" id="PF10355"/>
    </source>
</evidence>
<keyword evidence="2" id="KW-0812">Transmembrane</keyword>
<dbReference type="OrthoDB" id="4137487at2759"/>
<dbReference type="Gene3D" id="1.20.120.1770">
    <property type="match status" value="1"/>
</dbReference>
<proteinExistence type="predicted"/>
<dbReference type="InterPro" id="IPR018827">
    <property type="entry name" value="YTP1_C"/>
</dbReference>
<dbReference type="PANTHER" id="PTHR31685:SF2">
    <property type="entry name" value="PROTEIN YTP1"/>
    <property type="match status" value="1"/>
</dbReference>
<dbReference type="Pfam" id="PF10355">
    <property type="entry name" value="Ytp1"/>
    <property type="match status" value="1"/>
</dbReference>
<feature type="transmembrane region" description="Helical" evidence="2">
    <location>
        <begin position="65"/>
        <end position="86"/>
    </location>
</feature>
<feature type="transmembrane region" description="Helical" evidence="2">
    <location>
        <begin position="326"/>
        <end position="342"/>
    </location>
</feature>
<protein>
    <recommendedName>
        <fullName evidence="7">Cytochrome b561 domain-containing protein</fullName>
    </recommendedName>
</protein>
<feature type="transmembrane region" description="Helical" evidence="2">
    <location>
        <begin position="139"/>
        <end position="160"/>
    </location>
</feature>
<evidence type="ECO:0000259" key="3">
    <source>
        <dbReference type="Pfam" id="PF10348"/>
    </source>
</evidence>